<protein>
    <submittedName>
        <fullName evidence="1">Uncharacterized protein</fullName>
    </submittedName>
</protein>
<gene>
    <name evidence="1" type="ORF">BDM02DRAFT_3114423</name>
</gene>
<organism evidence="1 2">
    <name type="scientific">Thelephora ganbajun</name>
    <name type="common">Ganba fungus</name>
    <dbReference type="NCBI Taxonomy" id="370292"/>
    <lineage>
        <taxon>Eukaryota</taxon>
        <taxon>Fungi</taxon>
        <taxon>Dikarya</taxon>
        <taxon>Basidiomycota</taxon>
        <taxon>Agaricomycotina</taxon>
        <taxon>Agaricomycetes</taxon>
        <taxon>Thelephorales</taxon>
        <taxon>Thelephoraceae</taxon>
        <taxon>Thelephora</taxon>
    </lineage>
</organism>
<keyword evidence="2" id="KW-1185">Reference proteome</keyword>
<reference evidence="1" key="2">
    <citation type="journal article" date="2020" name="Nat. Commun.">
        <title>Large-scale genome sequencing of mycorrhizal fungi provides insights into the early evolution of symbiotic traits.</title>
        <authorList>
            <person name="Miyauchi S."/>
            <person name="Kiss E."/>
            <person name="Kuo A."/>
            <person name="Drula E."/>
            <person name="Kohler A."/>
            <person name="Sanchez-Garcia M."/>
            <person name="Morin E."/>
            <person name="Andreopoulos B."/>
            <person name="Barry K.W."/>
            <person name="Bonito G."/>
            <person name="Buee M."/>
            <person name="Carver A."/>
            <person name="Chen C."/>
            <person name="Cichocki N."/>
            <person name="Clum A."/>
            <person name="Culley D."/>
            <person name="Crous P.W."/>
            <person name="Fauchery L."/>
            <person name="Girlanda M."/>
            <person name="Hayes R.D."/>
            <person name="Keri Z."/>
            <person name="LaButti K."/>
            <person name="Lipzen A."/>
            <person name="Lombard V."/>
            <person name="Magnuson J."/>
            <person name="Maillard F."/>
            <person name="Murat C."/>
            <person name="Nolan M."/>
            <person name="Ohm R.A."/>
            <person name="Pangilinan J."/>
            <person name="Pereira M.F."/>
            <person name="Perotto S."/>
            <person name="Peter M."/>
            <person name="Pfister S."/>
            <person name="Riley R."/>
            <person name="Sitrit Y."/>
            <person name="Stielow J.B."/>
            <person name="Szollosi G."/>
            <person name="Zifcakova L."/>
            <person name="Stursova M."/>
            <person name="Spatafora J.W."/>
            <person name="Tedersoo L."/>
            <person name="Vaario L.M."/>
            <person name="Yamada A."/>
            <person name="Yan M."/>
            <person name="Wang P."/>
            <person name="Xu J."/>
            <person name="Bruns T."/>
            <person name="Baldrian P."/>
            <person name="Vilgalys R."/>
            <person name="Dunand C."/>
            <person name="Henrissat B."/>
            <person name="Grigoriev I.V."/>
            <person name="Hibbett D."/>
            <person name="Nagy L.G."/>
            <person name="Martin F.M."/>
        </authorList>
    </citation>
    <scope>NUCLEOTIDE SEQUENCE</scope>
    <source>
        <strain evidence="1">P2</strain>
    </source>
</reference>
<proteinExistence type="predicted"/>
<dbReference type="Proteomes" id="UP000886501">
    <property type="component" value="Unassembled WGS sequence"/>
</dbReference>
<name>A0ACB6ZI12_THEGA</name>
<reference evidence="1" key="1">
    <citation type="submission" date="2019-10" db="EMBL/GenBank/DDBJ databases">
        <authorList>
            <consortium name="DOE Joint Genome Institute"/>
            <person name="Kuo A."/>
            <person name="Miyauchi S."/>
            <person name="Kiss E."/>
            <person name="Drula E."/>
            <person name="Kohler A."/>
            <person name="Sanchez-Garcia M."/>
            <person name="Andreopoulos B."/>
            <person name="Barry K.W."/>
            <person name="Bonito G."/>
            <person name="Buee M."/>
            <person name="Carver A."/>
            <person name="Chen C."/>
            <person name="Cichocki N."/>
            <person name="Clum A."/>
            <person name="Culley D."/>
            <person name="Crous P.W."/>
            <person name="Fauchery L."/>
            <person name="Girlanda M."/>
            <person name="Hayes R."/>
            <person name="Keri Z."/>
            <person name="Labutti K."/>
            <person name="Lipzen A."/>
            <person name="Lombard V."/>
            <person name="Magnuson J."/>
            <person name="Maillard F."/>
            <person name="Morin E."/>
            <person name="Murat C."/>
            <person name="Nolan M."/>
            <person name="Ohm R."/>
            <person name="Pangilinan J."/>
            <person name="Pereira M."/>
            <person name="Perotto S."/>
            <person name="Peter M."/>
            <person name="Riley R."/>
            <person name="Sitrit Y."/>
            <person name="Stielow B."/>
            <person name="Szollosi G."/>
            <person name="Zifcakova L."/>
            <person name="Stursova M."/>
            <person name="Spatafora J.W."/>
            <person name="Tedersoo L."/>
            <person name="Vaario L.-M."/>
            <person name="Yamada A."/>
            <person name="Yan M."/>
            <person name="Wang P."/>
            <person name="Xu J."/>
            <person name="Bruns T."/>
            <person name="Baldrian P."/>
            <person name="Vilgalys R."/>
            <person name="Henrissat B."/>
            <person name="Grigoriev I.V."/>
            <person name="Hibbett D."/>
            <person name="Nagy L.G."/>
            <person name="Martin F.M."/>
        </authorList>
    </citation>
    <scope>NUCLEOTIDE SEQUENCE</scope>
    <source>
        <strain evidence="1">P2</strain>
    </source>
</reference>
<accession>A0ACB6ZI12</accession>
<comment type="caution">
    <text evidence="1">The sequence shown here is derived from an EMBL/GenBank/DDBJ whole genome shotgun (WGS) entry which is preliminary data.</text>
</comment>
<evidence type="ECO:0000313" key="2">
    <source>
        <dbReference type="Proteomes" id="UP000886501"/>
    </source>
</evidence>
<evidence type="ECO:0000313" key="1">
    <source>
        <dbReference type="EMBL" id="KAF9649080.1"/>
    </source>
</evidence>
<sequence>MSVTTTVYPSSSTMAADSRAVRFESQCVLIPEPQAQSLIHKLGKTLVLPLWKRSPEVELDSRARIIEERFGGRGVVQSPK</sequence>
<dbReference type="EMBL" id="MU118003">
    <property type="protein sequence ID" value="KAF9649080.1"/>
    <property type="molecule type" value="Genomic_DNA"/>
</dbReference>